<gene>
    <name evidence="3" type="ORF">MICPUCDRAFT_52409</name>
</gene>
<keyword evidence="4" id="KW-1185">Reference proteome</keyword>
<organism evidence="4">
    <name type="scientific">Micromonas pusilla (strain CCMP1545)</name>
    <name type="common">Picoplanktonic green alga</name>
    <dbReference type="NCBI Taxonomy" id="564608"/>
    <lineage>
        <taxon>Eukaryota</taxon>
        <taxon>Viridiplantae</taxon>
        <taxon>Chlorophyta</taxon>
        <taxon>Mamiellophyceae</taxon>
        <taxon>Mamiellales</taxon>
        <taxon>Mamiellaceae</taxon>
        <taxon>Micromonas</taxon>
    </lineage>
</organism>
<dbReference type="SUPFAM" id="SSF103473">
    <property type="entry name" value="MFS general substrate transporter"/>
    <property type="match status" value="1"/>
</dbReference>
<evidence type="ECO:0000256" key="1">
    <source>
        <dbReference type="SAM" id="MobiDB-lite"/>
    </source>
</evidence>
<dbReference type="InterPro" id="IPR036259">
    <property type="entry name" value="MFS_trans_sf"/>
</dbReference>
<dbReference type="Proteomes" id="UP000001876">
    <property type="component" value="Unassembled WGS sequence"/>
</dbReference>
<sequence length="178" mass="19349">MWAGFPSVCPSAIASLGAGFIACFINLGSALTPLTIGAMRASMREDAAEDGMFSLFAALRYGVLVALVPIRPRSRCERRSLRTISSGVCFSPPTPRVRSRRTACCLSTPRLTPFNSAPTTVAVFSRPRAAGRCRMVASAAGRKGRRRRGPRRGGTSRWKKTKTKSAARQKARKYLARQ</sequence>
<feature type="compositionally biased region" description="Basic residues" evidence="1">
    <location>
        <begin position="142"/>
        <end position="151"/>
    </location>
</feature>
<keyword evidence="2" id="KW-0812">Transmembrane</keyword>
<feature type="region of interest" description="Disordered" evidence="1">
    <location>
        <begin position="136"/>
        <end position="178"/>
    </location>
</feature>
<dbReference type="EMBL" id="GG663746">
    <property type="protein sequence ID" value="EEH53302.1"/>
    <property type="molecule type" value="Genomic_DNA"/>
</dbReference>
<dbReference type="RefSeq" id="XP_003062483.1">
    <property type="nucleotide sequence ID" value="XM_003062437.1"/>
</dbReference>
<feature type="compositionally biased region" description="Basic residues" evidence="1">
    <location>
        <begin position="157"/>
        <end position="178"/>
    </location>
</feature>
<accession>C1N448</accession>
<evidence type="ECO:0000313" key="3">
    <source>
        <dbReference type="EMBL" id="EEH53302.1"/>
    </source>
</evidence>
<feature type="transmembrane region" description="Helical" evidence="2">
    <location>
        <begin position="12"/>
        <end position="31"/>
    </location>
</feature>
<dbReference type="GeneID" id="9687923"/>
<evidence type="ECO:0000256" key="2">
    <source>
        <dbReference type="SAM" id="Phobius"/>
    </source>
</evidence>
<dbReference type="AlphaFoldDB" id="C1N448"/>
<evidence type="ECO:0000313" key="4">
    <source>
        <dbReference type="Proteomes" id="UP000001876"/>
    </source>
</evidence>
<keyword evidence="2" id="KW-1133">Transmembrane helix</keyword>
<protein>
    <submittedName>
        <fullName evidence="3">Predicted protein</fullName>
    </submittedName>
</protein>
<reference evidence="3 4" key="1">
    <citation type="journal article" date="2009" name="Science">
        <title>Green evolution and dynamic adaptations revealed by genomes of the marine picoeukaryotes Micromonas.</title>
        <authorList>
            <person name="Worden A.Z."/>
            <person name="Lee J.H."/>
            <person name="Mock T."/>
            <person name="Rouze P."/>
            <person name="Simmons M.P."/>
            <person name="Aerts A.L."/>
            <person name="Allen A.E."/>
            <person name="Cuvelier M.L."/>
            <person name="Derelle E."/>
            <person name="Everett M.V."/>
            <person name="Foulon E."/>
            <person name="Grimwood J."/>
            <person name="Gundlach H."/>
            <person name="Henrissat B."/>
            <person name="Napoli C."/>
            <person name="McDonald S.M."/>
            <person name="Parker M.S."/>
            <person name="Rombauts S."/>
            <person name="Salamov A."/>
            <person name="Von Dassow P."/>
            <person name="Badger J.H."/>
            <person name="Coutinho P.M."/>
            <person name="Demir E."/>
            <person name="Dubchak I."/>
            <person name="Gentemann C."/>
            <person name="Eikrem W."/>
            <person name="Gready J.E."/>
            <person name="John U."/>
            <person name="Lanier W."/>
            <person name="Lindquist E.A."/>
            <person name="Lucas S."/>
            <person name="Mayer K.F."/>
            <person name="Moreau H."/>
            <person name="Not F."/>
            <person name="Otillar R."/>
            <person name="Panaud O."/>
            <person name="Pangilinan J."/>
            <person name="Paulsen I."/>
            <person name="Piegu B."/>
            <person name="Poliakov A."/>
            <person name="Robbens S."/>
            <person name="Schmutz J."/>
            <person name="Toulza E."/>
            <person name="Wyss T."/>
            <person name="Zelensky A."/>
            <person name="Zhou K."/>
            <person name="Armbrust E.V."/>
            <person name="Bhattacharya D."/>
            <person name="Goodenough U.W."/>
            <person name="Van de Peer Y."/>
            <person name="Grigoriev I.V."/>
        </authorList>
    </citation>
    <scope>NUCLEOTIDE SEQUENCE [LARGE SCALE GENOMIC DNA]</scope>
    <source>
        <strain evidence="3 4">CCMP1545</strain>
    </source>
</reference>
<proteinExistence type="predicted"/>
<name>C1N448_MICPC</name>
<dbReference type="KEGG" id="mpp:MICPUCDRAFT_52409"/>
<keyword evidence="2" id="KW-0472">Membrane</keyword>